<dbReference type="AlphaFoldDB" id="G0MX97"/>
<dbReference type="Proteomes" id="UP000008068">
    <property type="component" value="Unassembled WGS sequence"/>
</dbReference>
<dbReference type="SUPFAM" id="SSF46966">
    <property type="entry name" value="Spectrin repeat"/>
    <property type="match status" value="2"/>
</dbReference>
<sequence length="659" mass="76916">MVDTMATSDEMALAEFLKKTENATEWVQQEQANLPVGPSGKDVKELERQLVIFDKLFNILINPTGLCKSALNFGQELMMKKLPFYSLIHLKIFELEQHMMGLQAEVIKRRNNFSLLIGEVMGDQFATKVEQTIQVMGFYENLVRNVTYSVDEPITKQAIIEHYIAMLELPKISRTVKILRRRKTKCLIEEYSLKTFNKLEPNSIRQDSQDMNLAIETLSANMEETYNDFRKTLSLNTKKMLTVLKQQGLLNSAFEHQAELWKILRIELNDKTQWLQEHEHLISSTFFYKFLDQEPTVSEVEDQIEKHKAFEAEHRVYSKLIDALYESTQLTFDGDSQASVELIQKAEELKATKKLFQMRVKRRKMDLKNALAMTKTLRFLEKAQLVKAYLDETLEMMNSYNYGTDKASSEKQYELLLDYHHFMQVVSTDYMEKLDRITADCKVKDPNSNVPAAVQQRLNENDLSDFEKAVRKIIWDEIPKSLQFECEAYLNWFCDDDIGQNFYEQQGPAIEKVINVLKEKHSNIMKQMVSIFKNFAYLGRSFDYLPEVNEIGKLISFLEADSTATGLLEYHTKKDGIPRRINTLFDAFKVQRDTPVFNRAQVEDLSSRWRWSALVQQYDARIVIFKKQLHEKSVVAPQQNAETPRQPEAAKRRGRPRKQ</sequence>
<name>G0MX97_CAEBE</name>
<dbReference type="Gene3D" id="1.20.58.60">
    <property type="match status" value="1"/>
</dbReference>
<dbReference type="EMBL" id="GL379818">
    <property type="protein sequence ID" value="EGT46753.1"/>
    <property type="molecule type" value="Genomic_DNA"/>
</dbReference>
<protein>
    <submittedName>
        <fullName evidence="2">Uncharacterized protein</fullName>
    </submittedName>
</protein>
<gene>
    <name evidence="2" type="ORF">CAEBREN_24040</name>
</gene>
<evidence type="ECO:0000313" key="3">
    <source>
        <dbReference type="Proteomes" id="UP000008068"/>
    </source>
</evidence>
<evidence type="ECO:0000256" key="1">
    <source>
        <dbReference type="SAM" id="MobiDB-lite"/>
    </source>
</evidence>
<proteinExistence type="predicted"/>
<organism evidence="3">
    <name type="scientific">Caenorhabditis brenneri</name>
    <name type="common">Nematode worm</name>
    <dbReference type="NCBI Taxonomy" id="135651"/>
    <lineage>
        <taxon>Eukaryota</taxon>
        <taxon>Metazoa</taxon>
        <taxon>Ecdysozoa</taxon>
        <taxon>Nematoda</taxon>
        <taxon>Chromadorea</taxon>
        <taxon>Rhabditida</taxon>
        <taxon>Rhabditina</taxon>
        <taxon>Rhabditomorpha</taxon>
        <taxon>Rhabditoidea</taxon>
        <taxon>Rhabditidae</taxon>
        <taxon>Peloderinae</taxon>
        <taxon>Caenorhabditis</taxon>
    </lineage>
</organism>
<dbReference type="HOGENOM" id="CLU_416336_0_0_1"/>
<dbReference type="InParanoid" id="G0MX97"/>
<reference evidence="3" key="1">
    <citation type="submission" date="2011-07" db="EMBL/GenBank/DDBJ databases">
        <authorList>
            <consortium name="Caenorhabditis brenneri Sequencing and Analysis Consortium"/>
            <person name="Wilson R.K."/>
        </authorList>
    </citation>
    <scope>NUCLEOTIDE SEQUENCE [LARGE SCALE GENOMIC DNA]</scope>
    <source>
        <strain evidence="3">PB2801</strain>
    </source>
</reference>
<feature type="region of interest" description="Disordered" evidence="1">
    <location>
        <begin position="634"/>
        <end position="659"/>
    </location>
</feature>
<keyword evidence="3" id="KW-1185">Reference proteome</keyword>
<accession>G0MX97</accession>
<evidence type="ECO:0000313" key="2">
    <source>
        <dbReference type="EMBL" id="EGT46753.1"/>
    </source>
</evidence>
<dbReference type="PANTHER" id="PTHR11915">
    <property type="entry name" value="SPECTRIN/FILAMIN RELATED CYTOSKELETAL PROTEIN"/>
    <property type="match status" value="1"/>
</dbReference>